<evidence type="ECO:0000256" key="1">
    <source>
        <dbReference type="ARBA" id="ARBA00008069"/>
    </source>
</evidence>
<dbReference type="GO" id="GO:0005524">
    <property type="term" value="F:ATP binding"/>
    <property type="evidence" value="ECO:0007669"/>
    <property type="project" value="UniProtKB-KW"/>
</dbReference>
<keyword evidence="4 7" id="KW-0067">ATP-binding</keyword>
<gene>
    <name evidence="7 9" type="primary">gatA</name>
    <name evidence="9" type="ORF">A2591_00675</name>
</gene>
<dbReference type="PROSITE" id="PS00571">
    <property type="entry name" value="AMIDASES"/>
    <property type="match status" value="1"/>
</dbReference>
<evidence type="ECO:0000256" key="2">
    <source>
        <dbReference type="ARBA" id="ARBA00022598"/>
    </source>
</evidence>
<dbReference type="STRING" id="1802730.A2591_00675"/>
<proteinExistence type="inferred from homology"/>
<dbReference type="GO" id="GO:0050567">
    <property type="term" value="F:glutaminyl-tRNA synthase (glutamine-hydrolyzing) activity"/>
    <property type="evidence" value="ECO:0007669"/>
    <property type="project" value="UniProtKB-UniRule"/>
</dbReference>
<comment type="caution">
    <text evidence="9">The sequence shown here is derived from an EMBL/GenBank/DDBJ whole genome shotgun (WGS) entry which is preliminary data.</text>
</comment>
<dbReference type="PANTHER" id="PTHR11895">
    <property type="entry name" value="TRANSAMIDASE"/>
    <property type="match status" value="1"/>
</dbReference>
<dbReference type="Proteomes" id="UP000178168">
    <property type="component" value="Unassembled WGS sequence"/>
</dbReference>
<comment type="catalytic activity">
    <reaction evidence="6 7">
        <text>L-glutamyl-tRNA(Gln) + L-glutamine + ATP + H2O = L-glutaminyl-tRNA(Gln) + L-glutamate + ADP + phosphate + H(+)</text>
        <dbReference type="Rhea" id="RHEA:17521"/>
        <dbReference type="Rhea" id="RHEA-COMP:9681"/>
        <dbReference type="Rhea" id="RHEA-COMP:9684"/>
        <dbReference type="ChEBI" id="CHEBI:15377"/>
        <dbReference type="ChEBI" id="CHEBI:15378"/>
        <dbReference type="ChEBI" id="CHEBI:29985"/>
        <dbReference type="ChEBI" id="CHEBI:30616"/>
        <dbReference type="ChEBI" id="CHEBI:43474"/>
        <dbReference type="ChEBI" id="CHEBI:58359"/>
        <dbReference type="ChEBI" id="CHEBI:78520"/>
        <dbReference type="ChEBI" id="CHEBI:78521"/>
        <dbReference type="ChEBI" id="CHEBI:456216"/>
        <dbReference type="EC" id="6.3.5.7"/>
    </reaction>
</comment>
<dbReference type="EC" id="6.3.5.7" evidence="7"/>
<dbReference type="InterPro" id="IPR020556">
    <property type="entry name" value="Amidase_CS"/>
</dbReference>
<dbReference type="HAMAP" id="MF_00120">
    <property type="entry name" value="GatA"/>
    <property type="match status" value="1"/>
</dbReference>
<comment type="function">
    <text evidence="7">Allows the formation of correctly charged Gln-tRNA(Gln) through the transamidation of misacylated Glu-tRNA(Gln) in organisms which lack glutaminyl-tRNA synthetase. The reaction takes place in the presence of glutamine and ATP through an activated gamma-phospho-Glu-tRNA(Gln).</text>
</comment>
<evidence type="ECO:0000256" key="6">
    <source>
        <dbReference type="ARBA" id="ARBA00047407"/>
    </source>
</evidence>
<accession>A0A1G2SJB2</accession>
<evidence type="ECO:0000256" key="4">
    <source>
        <dbReference type="ARBA" id="ARBA00022840"/>
    </source>
</evidence>
<dbReference type="PANTHER" id="PTHR11895:SF151">
    <property type="entry name" value="GLUTAMYL-TRNA(GLN) AMIDOTRANSFERASE SUBUNIT A"/>
    <property type="match status" value="1"/>
</dbReference>
<dbReference type="Gene3D" id="3.90.1300.10">
    <property type="entry name" value="Amidase signature (AS) domain"/>
    <property type="match status" value="1"/>
</dbReference>
<keyword evidence="2 7" id="KW-0436">Ligase</keyword>
<dbReference type="InterPro" id="IPR023631">
    <property type="entry name" value="Amidase_dom"/>
</dbReference>
<dbReference type="InterPro" id="IPR000120">
    <property type="entry name" value="Amidase"/>
</dbReference>
<evidence type="ECO:0000256" key="3">
    <source>
        <dbReference type="ARBA" id="ARBA00022741"/>
    </source>
</evidence>
<protein>
    <recommendedName>
        <fullName evidence="7">Glutamyl-tRNA(Gln) amidotransferase subunit A</fullName>
        <shortName evidence="7">Glu-ADT subunit A</shortName>
        <ecNumber evidence="7">6.3.5.7</ecNumber>
    </recommendedName>
</protein>
<organism evidence="9 10">
    <name type="scientific">Candidatus Yonathbacteria bacterium RIFOXYD1_FULL_52_36</name>
    <dbReference type="NCBI Taxonomy" id="1802730"/>
    <lineage>
        <taxon>Bacteria</taxon>
        <taxon>Candidatus Yonathiibacteriota</taxon>
    </lineage>
</organism>
<sequence length="478" mass="50567">MAIDPKQLTIAKAAAHLAHKDFSAEELTQAYLDAAEKKNPEINAYLELFSDARDAAKAADARRAKGETNPLLGIPLAMKDNILIKGKHASSASKILETYVAPYDATATKRLKDAGAVFLGRTNMDEFAMGGSTENSAFGPTKNPHDTTRVPGGSSGGSAAVVAADIALGSLGSDTGGSIRQPASFCGVVGLKPTYGAVSRFGLMAMASSLDQIGPFAKNVEDTEILFNAIKGNDPLDSTSAPDARFASASGAKTKLRIGVPESFAYGEGVDPEVVANFKETLAALAKAGHEIVPIELSHITHSLAVYYILMPAEASTNLARYDGVRFGMLKEGAKLFDDYAETRGAGFGREVRRRILLGAYVLSSGYYDAYYHKATAVRAMIEADFARAFTDVDIIATPTAPTPAFAIGEKSSDPLQMYLADIFTVPANLAGVPGISVPSGSMLRDGKMLPLGIQFLAPHFREDMLFAAGKSVEEHTQ</sequence>
<reference evidence="9 10" key="1">
    <citation type="journal article" date="2016" name="Nat. Commun.">
        <title>Thousands of microbial genomes shed light on interconnected biogeochemical processes in an aquifer system.</title>
        <authorList>
            <person name="Anantharaman K."/>
            <person name="Brown C.T."/>
            <person name="Hug L.A."/>
            <person name="Sharon I."/>
            <person name="Castelle C.J."/>
            <person name="Probst A.J."/>
            <person name="Thomas B.C."/>
            <person name="Singh A."/>
            <person name="Wilkins M.J."/>
            <person name="Karaoz U."/>
            <person name="Brodie E.L."/>
            <person name="Williams K.H."/>
            <person name="Hubbard S.S."/>
            <person name="Banfield J.F."/>
        </authorList>
    </citation>
    <scope>NUCLEOTIDE SEQUENCE [LARGE SCALE GENOMIC DNA]</scope>
</reference>
<feature type="active site" description="Charge relay system" evidence="7">
    <location>
        <position position="154"/>
    </location>
</feature>
<dbReference type="Pfam" id="PF01425">
    <property type="entry name" value="Amidase"/>
    <property type="match status" value="1"/>
</dbReference>
<comment type="subunit">
    <text evidence="7">Heterotrimer of A, B and C subunits.</text>
</comment>
<keyword evidence="9" id="KW-0808">Transferase</keyword>
<evidence type="ECO:0000256" key="5">
    <source>
        <dbReference type="ARBA" id="ARBA00022917"/>
    </source>
</evidence>
<evidence type="ECO:0000259" key="8">
    <source>
        <dbReference type="Pfam" id="PF01425"/>
    </source>
</evidence>
<name>A0A1G2SJB2_9BACT</name>
<evidence type="ECO:0000313" key="9">
    <source>
        <dbReference type="EMBL" id="OHA84832.1"/>
    </source>
</evidence>
<dbReference type="GO" id="GO:0030956">
    <property type="term" value="C:glutamyl-tRNA(Gln) amidotransferase complex"/>
    <property type="evidence" value="ECO:0007669"/>
    <property type="project" value="InterPro"/>
</dbReference>
<dbReference type="NCBIfam" id="TIGR00132">
    <property type="entry name" value="gatA"/>
    <property type="match status" value="1"/>
</dbReference>
<dbReference type="GO" id="GO:0006412">
    <property type="term" value="P:translation"/>
    <property type="evidence" value="ECO:0007669"/>
    <property type="project" value="UniProtKB-UniRule"/>
</dbReference>
<evidence type="ECO:0000256" key="7">
    <source>
        <dbReference type="HAMAP-Rule" id="MF_00120"/>
    </source>
</evidence>
<evidence type="ECO:0000313" key="10">
    <source>
        <dbReference type="Proteomes" id="UP000178168"/>
    </source>
</evidence>
<feature type="active site" description="Acyl-ester intermediate" evidence="7">
    <location>
        <position position="178"/>
    </location>
</feature>
<dbReference type="InterPro" id="IPR004412">
    <property type="entry name" value="GatA"/>
</dbReference>
<feature type="active site" description="Charge relay system" evidence="7">
    <location>
        <position position="79"/>
    </location>
</feature>
<dbReference type="SUPFAM" id="SSF75304">
    <property type="entry name" value="Amidase signature (AS) enzymes"/>
    <property type="match status" value="1"/>
</dbReference>
<dbReference type="EMBL" id="MHUZ01000034">
    <property type="protein sequence ID" value="OHA84832.1"/>
    <property type="molecule type" value="Genomic_DNA"/>
</dbReference>
<feature type="domain" description="Amidase" evidence="8">
    <location>
        <begin position="26"/>
        <end position="466"/>
    </location>
</feature>
<keyword evidence="3 7" id="KW-0547">Nucleotide-binding</keyword>
<dbReference type="InterPro" id="IPR036928">
    <property type="entry name" value="AS_sf"/>
</dbReference>
<dbReference type="GO" id="GO:0016740">
    <property type="term" value="F:transferase activity"/>
    <property type="evidence" value="ECO:0007669"/>
    <property type="project" value="UniProtKB-KW"/>
</dbReference>
<keyword evidence="5 7" id="KW-0648">Protein biosynthesis</keyword>
<dbReference type="AlphaFoldDB" id="A0A1G2SJB2"/>
<comment type="similarity">
    <text evidence="1 7">Belongs to the amidase family. GatA subfamily.</text>
</comment>